<accession>A0A0D9AWA9</accession>
<reference evidence="3 4" key="1">
    <citation type="submission" date="2015-02" db="EMBL/GenBank/DDBJ databases">
        <title>Draft genome sequence of Pseudomonas stutzeri NT0128 isolated from wheat (Triticum turgidum) rhizosphere.</title>
        <authorList>
            <person name="Tovi N."/>
            <person name="Frenk S."/>
            <person name="Hadar Y."/>
            <person name="Minz D."/>
        </authorList>
    </citation>
    <scope>NUCLEOTIDE SEQUENCE [LARGE SCALE GENOMIC DNA]</scope>
    <source>
        <strain evidence="3 4">NT0128</strain>
    </source>
</reference>
<feature type="signal peptide" evidence="2">
    <location>
        <begin position="1"/>
        <end position="20"/>
    </location>
</feature>
<dbReference type="PATRIC" id="fig|316.101.peg.2091"/>
<name>A0A0D9AWA9_STUST</name>
<dbReference type="RefSeq" id="WP_045160307.1">
    <property type="nucleotide sequence ID" value="NZ_JYHV01000004.1"/>
</dbReference>
<dbReference type="OrthoDB" id="7029737at2"/>
<feature type="compositionally biased region" description="Basic and acidic residues" evidence="1">
    <location>
        <begin position="29"/>
        <end position="51"/>
    </location>
</feature>
<dbReference type="EMBL" id="JYHV01000004">
    <property type="protein sequence ID" value="KJH84959.1"/>
    <property type="molecule type" value="Genomic_DNA"/>
</dbReference>
<proteinExistence type="predicted"/>
<protein>
    <submittedName>
        <fullName evidence="3">Uncharacterized protein</fullName>
    </submittedName>
</protein>
<gene>
    <name evidence="3" type="ORF">UF78_01720</name>
</gene>
<feature type="compositionally biased region" description="Pro residues" evidence="1">
    <location>
        <begin position="55"/>
        <end position="71"/>
    </location>
</feature>
<feature type="compositionally biased region" description="Basic and acidic residues" evidence="1">
    <location>
        <begin position="72"/>
        <end position="84"/>
    </location>
</feature>
<feature type="chain" id="PRO_5002338404" evidence="2">
    <location>
        <begin position="21"/>
        <end position="97"/>
    </location>
</feature>
<evidence type="ECO:0000313" key="4">
    <source>
        <dbReference type="Proteomes" id="UP000032487"/>
    </source>
</evidence>
<keyword evidence="2" id="KW-0732">Signal</keyword>
<evidence type="ECO:0000256" key="1">
    <source>
        <dbReference type="SAM" id="MobiDB-lite"/>
    </source>
</evidence>
<dbReference type="AlphaFoldDB" id="A0A0D9AWA9"/>
<evidence type="ECO:0000313" key="3">
    <source>
        <dbReference type="EMBL" id="KJH84959.1"/>
    </source>
</evidence>
<sequence>MDLRLPILVAGLVLASAVLATGTGPTLPEKSREHPLDNREPRQDVIERQDDTPSQPRPPTLDAPPAMPPVEPIERRSPSERPEPRGTGAGTKSAPAS</sequence>
<organism evidence="3 4">
    <name type="scientific">Stutzerimonas stutzeri</name>
    <name type="common">Pseudomonas stutzeri</name>
    <dbReference type="NCBI Taxonomy" id="316"/>
    <lineage>
        <taxon>Bacteria</taxon>
        <taxon>Pseudomonadati</taxon>
        <taxon>Pseudomonadota</taxon>
        <taxon>Gammaproteobacteria</taxon>
        <taxon>Pseudomonadales</taxon>
        <taxon>Pseudomonadaceae</taxon>
        <taxon>Stutzerimonas</taxon>
    </lineage>
</organism>
<feature type="region of interest" description="Disordered" evidence="1">
    <location>
        <begin position="21"/>
        <end position="97"/>
    </location>
</feature>
<comment type="caution">
    <text evidence="3">The sequence shown here is derived from an EMBL/GenBank/DDBJ whole genome shotgun (WGS) entry which is preliminary data.</text>
</comment>
<evidence type="ECO:0000256" key="2">
    <source>
        <dbReference type="SAM" id="SignalP"/>
    </source>
</evidence>
<dbReference type="Proteomes" id="UP000032487">
    <property type="component" value="Unassembled WGS sequence"/>
</dbReference>